<dbReference type="InterPro" id="IPR029052">
    <property type="entry name" value="Metallo-depent_PP-like"/>
</dbReference>
<keyword evidence="1" id="KW-1133">Transmembrane helix</keyword>
<feature type="transmembrane region" description="Helical" evidence="1">
    <location>
        <begin position="626"/>
        <end position="651"/>
    </location>
</feature>
<feature type="transmembrane region" description="Helical" evidence="1">
    <location>
        <begin position="587"/>
        <end position="606"/>
    </location>
</feature>
<evidence type="ECO:0000256" key="1">
    <source>
        <dbReference type="SAM" id="Phobius"/>
    </source>
</evidence>
<name>A0ABR2KKI5_9EUKA</name>
<accession>A0ABR2KKI5</accession>
<proteinExistence type="predicted"/>
<dbReference type="PANTHER" id="PTHR14795">
    <property type="entry name" value="HELICASE RELATED"/>
    <property type="match status" value="1"/>
</dbReference>
<feature type="transmembrane region" description="Helical" evidence="1">
    <location>
        <begin position="510"/>
        <end position="529"/>
    </location>
</feature>
<keyword evidence="1 2" id="KW-0812">Transmembrane</keyword>
<reference evidence="2 3" key="1">
    <citation type="submission" date="2024-04" db="EMBL/GenBank/DDBJ databases">
        <title>Tritrichomonas musculus Genome.</title>
        <authorList>
            <person name="Alves-Ferreira E."/>
            <person name="Grigg M."/>
            <person name="Lorenzi H."/>
            <person name="Galac M."/>
        </authorList>
    </citation>
    <scope>NUCLEOTIDE SEQUENCE [LARGE SCALE GENOMIC DNA]</scope>
    <source>
        <strain evidence="2 3">EAF2021</strain>
    </source>
</reference>
<protein>
    <submittedName>
        <fullName evidence="2">Transmembrane protein 62</fullName>
    </submittedName>
</protein>
<comment type="caution">
    <text evidence="2">The sequence shown here is derived from an EMBL/GenBank/DDBJ whole genome shotgun (WGS) entry which is preliminary data.</text>
</comment>
<feature type="transmembrane region" description="Helical" evidence="1">
    <location>
        <begin position="452"/>
        <end position="474"/>
    </location>
</feature>
<keyword evidence="1" id="KW-0472">Membrane</keyword>
<feature type="transmembrane region" description="Helical" evidence="1">
    <location>
        <begin position="554"/>
        <end position="575"/>
    </location>
</feature>
<keyword evidence="3" id="KW-1185">Reference proteome</keyword>
<dbReference type="PANTHER" id="PTHR14795:SF0">
    <property type="entry name" value="TRANSMEMBRANE PROTEIN 62"/>
    <property type="match status" value="1"/>
</dbReference>
<feature type="transmembrane region" description="Helical" evidence="1">
    <location>
        <begin position="480"/>
        <end position="498"/>
    </location>
</feature>
<sequence length="663" mass="76999">MKSNSSKDINNMTNSQDEIELLSNDKDPSRHDQFTPFKHFFSQYFWLLFISSFCYFGIKYIPYQDSGIIKSSTSTSKWNDDLDPIWFGHLTDIHLNSLDTKTNYRFFNAISALSNLSVDDLLITGDLVDNWGEKIFSKYGHQYVQDYIFYNESISKYLKNFKNVIDMAGNHDEFGIYNFNSKNHHYLDYSIFFTRQKYQKVDDFWASSFETPNFIFVLLNPYLYPAPHAKFDYFVRPTTEILDFVEKELDKHKNAQKPVIVACHYPMYFWLRTALSSQNKKFIDIIRDSNAAIFISGHIHPSVSVFEHHNGFLEVAAADIGEHSSYSLCVFDNSRVSFHTFRDLQFPKVILTHPIPVRQTSNRNVFDETNTAIRLLVFGNNSLNIKVRGAVEGTLKYQREIRPNVYLYSIPISLDTGYHTIEFYGDWDYSCDFYVGNQIQSFKERRYGSTNLFGTAIIYSIIFAIIIFFILYPGRLITDSLFHSCIGVPCFDAFFGFFSIRQRIRYLPMWLRIELFLSFLAPLVLPISFVDDEGHYGILCLYGYSFDWTFVYDIWGQLISMVYELCVVLVAALFASGMAVSEPWHPIFIIDGITAIVGFFFGIYFLNTAVMEASGPFLTNLSPLFILMPIILHFTILTSRLSAPGMFFRVWRSSKDISKKKVD</sequence>
<dbReference type="Proteomes" id="UP001470230">
    <property type="component" value="Unassembled WGS sequence"/>
</dbReference>
<evidence type="ECO:0000313" key="3">
    <source>
        <dbReference type="Proteomes" id="UP001470230"/>
    </source>
</evidence>
<dbReference type="Gene3D" id="3.60.21.10">
    <property type="match status" value="1"/>
</dbReference>
<feature type="transmembrane region" description="Helical" evidence="1">
    <location>
        <begin position="44"/>
        <end position="61"/>
    </location>
</feature>
<dbReference type="EMBL" id="JAPFFF010000004">
    <property type="protein sequence ID" value="KAK8891655.1"/>
    <property type="molecule type" value="Genomic_DNA"/>
</dbReference>
<evidence type="ECO:0000313" key="2">
    <source>
        <dbReference type="EMBL" id="KAK8891655.1"/>
    </source>
</evidence>
<organism evidence="2 3">
    <name type="scientific">Tritrichomonas musculus</name>
    <dbReference type="NCBI Taxonomy" id="1915356"/>
    <lineage>
        <taxon>Eukaryota</taxon>
        <taxon>Metamonada</taxon>
        <taxon>Parabasalia</taxon>
        <taxon>Tritrichomonadida</taxon>
        <taxon>Tritrichomonadidae</taxon>
        <taxon>Tritrichomonas</taxon>
    </lineage>
</organism>
<dbReference type="SUPFAM" id="SSF56300">
    <property type="entry name" value="Metallo-dependent phosphatases"/>
    <property type="match status" value="1"/>
</dbReference>
<gene>
    <name evidence="2" type="ORF">M9Y10_028875</name>
</gene>